<dbReference type="Gene3D" id="2.160.10.10">
    <property type="entry name" value="Hexapeptide repeat proteins"/>
    <property type="match status" value="1"/>
</dbReference>
<protein>
    <submittedName>
        <fullName evidence="2">Uncharacterized protein</fullName>
    </submittedName>
</protein>
<dbReference type="Proteomes" id="UP001295684">
    <property type="component" value="Unassembled WGS sequence"/>
</dbReference>
<sequence length="359" mass="40519">MFRRIIFHRLERFTLGTIAPTFRNLGQNLFKTGSQICGPDSHSDQLVRSMRCVPINNTVYPKLLTADWVAPNATIIGDVEVDAGSSIWHTAVLRGDTAKIRVGKNSLIQDRAILKSSNITDSEISIGDNVFVGPNTQLDACTLDDFSFVGMGATIGRGVVVEPYAVVAAGSVVPEGTVVPSGQVWAGHPAQYLRDLTQEEKHQIAENLIELQQLSQLYCEETEKSFREQQDHIEDDLLRATSFSEEVRGLAHKEAGLPIDKDDAQYISDPRVPNISIEPDQGDRTWSPYEQDLSRFPEIFKMYGENFDRYEQVKKRFETEQPGEQMGEHPINPQKPTDQSPWEKRYDDYMPRHKGQLLQ</sequence>
<evidence type="ECO:0000313" key="3">
    <source>
        <dbReference type="Proteomes" id="UP001295684"/>
    </source>
</evidence>
<evidence type="ECO:0000256" key="1">
    <source>
        <dbReference type="SAM" id="MobiDB-lite"/>
    </source>
</evidence>
<evidence type="ECO:0000313" key="2">
    <source>
        <dbReference type="EMBL" id="CAI2373490.1"/>
    </source>
</evidence>
<dbReference type="PANTHER" id="PTHR13061">
    <property type="entry name" value="DYNACTIN SUBUNIT P25"/>
    <property type="match status" value="1"/>
</dbReference>
<dbReference type="AlphaFoldDB" id="A0AAD2CWU8"/>
<dbReference type="CDD" id="cd04645">
    <property type="entry name" value="LbH_gamma_CA_like"/>
    <property type="match status" value="1"/>
</dbReference>
<dbReference type="PANTHER" id="PTHR13061:SF29">
    <property type="entry name" value="GAMMA CARBONIC ANHYDRASE-LIKE 1, MITOCHONDRIAL-RELATED"/>
    <property type="match status" value="1"/>
</dbReference>
<reference evidence="2" key="1">
    <citation type="submission" date="2023-07" db="EMBL/GenBank/DDBJ databases">
        <authorList>
            <consortium name="AG Swart"/>
            <person name="Singh M."/>
            <person name="Singh A."/>
            <person name="Seah K."/>
            <person name="Emmerich C."/>
        </authorList>
    </citation>
    <scope>NUCLEOTIDE SEQUENCE</scope>
    <source>
        <strain evidence="2">DP1</strain>
    </source>
</reference>
<dbReference type="Pfam" id="PF21711">
    <property type="entry name" value="DCTN5"/>
    <property type="match status" value="1"/>
</dbReference>
<comment type="caution">
    <text evidence="2">The sequence shown here is derived from an EMBL/GenBank/DDBJ whole genome shotgun (WGS) entry which is preliminary data.</text>
</comment>
<feature type="compositionally biased region" description="Basic and acidic residues" evidence="1">
    <location>
        <begin position="341"/>
        <end position="351"/>
    </location>
</feature>
<dbReference type="InterPro" id="IPR050484">
    <property type="entry name" value="Transf_Hexapept/Carb_Anhydrase"/>
</dbReference>
<proteinExistence type="predicted"/>
<gene>
    <name evidence="2" type="ORF">ECRASSUSDP1_LOCUS14836</name>
</gene>
<accession>A0AAD2CWU8</accession>
<keyword evidence="3" id="KW-1185">Reference proteome</keyword>
<dbReference type="InterPro" id="IPR047324">
    <property type="entry name" value="LbH_gamma_CA-like"/>
</dbReference>
<name>A0AAD2CWU8_EUPCR</name>
<dbReference type="EMBL" id="CAMPGE010014840">
    <property type="protein sequence ID" value="CAI2373490.1"/>
    <property type="molecule type" value="Genomic_DNA"/>
</dbReference>
<dbReference type="SUPFAM" id="SSF51161">
    <property type="entry name" value="Trimeric LpxA-like enzymes"/>
    <property type="match status" value="1"/>
</dbReference>
<dbReference type="InterPro" id="IPR011004">
    <property type="entry name" value="Trimer_LpxA-like_sf"/>
</dbReference>
<organism evidence="2 3">
    <name type="scientific">Euplotes crassus</name>
    <dbReference type="NCBI Taxonomy" id="5936"/>
    <lineage>
        <taxon>Eukaryota</taxon>
        <taxon>Sar</taxon>
        <taxon>Alveolata</taxon>
        <taxon>Ciliophora</taxon>
        <taxon>Intramacronucleata</taxon>
        <taxon>Spirotrichea</taxon>
        <taxon>Hypotrichia</taxon>
        <taxon>Euplotida</taxon>
        <taxon>Euplotidae</taxon>
        <taxon>Moneuplotes</taxon>
    </lineage>
</organism>
<feature type="region of interest" description="Disordered" evidence="1">
    <location>
        <begin position="315"/>
        <end position="359"/>
    </location>
</feature>